<dbReference type="Gene3D" id="3.30.450.380">
    <property type="match status" value="1"/>
</dbReference>
<name>A0A917BU63_9ACTN</name>
<comment type="caution">
    <text evidence="2">The sequence shown here is derived from an EMBL/GenBank/DDBJ whole genome shotgun (WGS) entry which is preliminary data.</text>
</comment>
<keyword evidence="3" id="KW-1185">Reference proteome</keyword>
<organism evidence="2 3">
    <name type="scientific">Marmoricola endophyticus</name>
    <dbReference type="NCBI Taxonomy" id="2040280"/>
    <lineage>
        <taxon>Bacteria</taxon>
        <taxon>Bacillati</taxon>
        <taxon>Actinomycetota</taxon>
        <taxon>Actinomycetes</taxon>
        <taxon>Propionibacteriales</taxon>
        <taxon>Nocardioidaceae</taxon>
        <taxon>Marmoricola</taxon>
    </lineage>
</organism>
<dbReference type="AlphaFoldDB" id="A0A917BU63"/>
<gene>
    <name evidence="2" type="ORF">GCM10011519_33620</name>
</gene>
<proteinExistence type="predicted"/>
<accession>A0A917BU63</accession>
<evidence type="ECO:0000313" key="3">
    <source>
        <dbReference type="Proteomes" id="UP000649179"/>
    </source>
</evidence>
<sequence length="139" mass="14621">MSSQSVARRRGAPPASAVGVASAELVERLDGAVRELVRRDGVDPQRDPGLVRRLAEQVVRGHDERSLTGQVAPVEDVEALVGEIVARVSGLGPLQPYLDDPEVEENCTPQLPRSPGSETAANQTVGVHRGSTQSSQPGG</sequence>
<dbReference type="EMBL" id="BMKQ01000002">
    <property type="protein sequence ID" value="GGF56957.1"/>
    <property type="molecule type" value="Genomic_DNA"/>
</dbReference>
<protein>
    <submittedName>
        <fullName evidence="2">Uncharacterized protein</fullName>
    </submittedName>
</protein>
<reference evidence="2" key="1">
    <citation type="journal article" date="2014" name="Int. J. Syst. Evol. Microbiol.">
        <title>Complete genome sequence of Corynebacterium casei LMG S-19264T (=DSM 44701T), isolated from a smear-ripened cheese.</title>
        <authorList>
            <consortium name="US DOE Joint Genome Institute (JGI-PGF)"/>
            <person name="Walter F."/>
            <person name="Albersmeier A."/>
            <person name="Kalinowski J."/>
            <person name="Ruckert C."/>
        </authorList>
    </citation>
    <scope>NUCLEOTIDE SEQUENCE</scope>
    <source>
        <strain evidence="2">CGMCC 1.16067</strain>
    </source>
</reference>
<reference evidence="2" key="2">
    <citation type="submission" date="2020-09" db="EMBL/GenBank/DDBJ databases">
        <authorList>
            <person name="Sun Q."/>
            <person name="Zhou Y."/>
        </authorList>
    </citation>
    <scope>NUCLEOTIDE SEQUENCE</scope>
    <source>
        <strain evidence="2">CGMCC 1.16067</strain>
    </source>
</reference>
<feature type="region of interest" description="Disordered" evidence="1">
    <location>
        <begin position="92"/>
        <end position="139"/>
    </location>
</feature>
<evidence type="ECO:0000256" key="1">
    <source>
        <dbReference type="SAM" id="MobiDB-lite"/>
    </source>
</evidence>
<evidence type="ECO:0000313" key="2">
    <source>
        <dbReference type="EMBL" id="GGF56957.1"/>
    </source>
</evidence>
<dbReference type="Proteomes" id="UP000649179">
    <property type="component" value="Unassembled WGS sequence"/>
</dbReference>
<feature type="compositionally biased region" description="Polar residues" evidence="1">
    <location>
        <begin position="107"/>
        <end position="139"/>
    </location>
</feature>